<dbReference type="GeneID" id="66081468"/>
<accession>A0A9P7RRK1</accession>
<evidence type="ECO:0000313" key="3">
    <source>
        <dbReference type="Proteomes" id="UP001049176"/>
    </source>
</evidence>
<dbReference type="EMBL" id="CM032188">
    <property type="protein sequence ID" value="KAG7088395.1"/>
    <property type="molecule type" value="Genomic_DNA"/>
</dbReference>
<sequence>MVIENQPKFIDMPNVGAPGIPYFTPHQAPPAGTAVDPQPNGKPIPSTFKPLKVFGELVGSKFFVIRSPPYVNIRPKMAS</sequence>
<keyword evidence="3" id="KW-1185">Reference proteome</keyword>
<comment type="caution">
    <text evidence="2">The sequence shown here is derived from an EMBL/GenBank/DDBJ whole genome shotgun (WGS) entry which is preliminary data.</text>
</comment>
<evidence type="ECO:0000313" key="2">
    <source>
        <dbReference type="EMBL" id="KAG7088395.1"/>
    </source>
</evidence>
<proteinExistence type="predicted"/>
<protein>
    <submittedName>
        <fullName evidence="2">Uncharacterized protein</fullName>
    </submittedName>
</protein>
<organism evidence="2 3">
    <name type="scientific">Marasmius oreades</name>
    <name type="common">fairy-ring Marasmius</name>
    <dbReference type="NCBI Taxonomy" id="181124"/>
    <lineage>
        <taxon>Eukaryota</taxon>
        <taxon>Fungi</taxon>
        <taxon>Dikarya</taxon>
        <taxon>Basidiomycota</taxon>
        <taxon>Agaricomycotina</taxon>
        <taxon>Agaricomycetes</taxon>
        <taxon>Agaricomycetidae</taxon>
        <taxon>Agaricales</taxon>
        <taxon>Marasmiineae</taxon>
        <taxon>Marasmiaceae</taxon>
        <taxon>Marasmius</taxon>
    </lineage>
</organism>
<dbReference type="AlphaFoldDB" id="A0A9P7RRK1"/>
<dbReference type="RefSeq" id="XP_043004866.1">
    <property type="nucleotide sequence ID" value="XM_043157499.1"/>
</dbReference>
<evidence type="ECO:0000256" key="1">
    <source>
        <dbReference type="SAM" id="MobiDB-lite"/>
    </source>
</evidence>
<reference evidence="2" key="1">
    <citation type="journal article" date="2021" name="Genome Biol. Evol.">
        <title>The assembled and annotated genome of the fairy-ring fungus Marasmius oreades.</title>
        <authorList>
            <person name="Hiltunen M."/>
            <person name="Ament-Velasquez S.L."/>
            <person name="Johannesson H."/>
        </authorList>
    </citation>
    <scope>NUCLEOTIDE SEQUENCE</scope>
    <source>
        <strain evidence="2">03SP1</strain>
    </source>
</reference>
<dbReference type="OrthoDB" id="2960473at2759"/>
<dbReference type="KEGG" id="more:E1B28_012393"/>
<gene>
    <name evidence="2" type="ORF">E1B28_012393</name>
</gene>
<name>A0A9P7RRK1_9AGAR</name>
<dbReference type="Proteomes" id="UP001049176">
    <property type="component" value="Chromosome 8"/>
</dbReference>
<feature type="region of interest" description="Disordered" evidence="1">
    <location>
        <begin position="21"/>
        <end position="42"/>
    </location>
</feature>